<name>A0ABV7NGA8_9SPHN</name>
<comment type="subcellular location">
    <subcellularLocation>
        <location evidence="1">Endoplasmic reticulum</location>
    </subcellularLocation>
</comment>
<evidence type="ECO:0000259" key="6">
    <source>
        <dbReference type="Pfam" id="PF04101"/>
    </source>
</evidence>
<dbReference type="Proteomes" id="UP001595681">
    <property type="component" value="Unassembled WGS sequence"/>
</dbReference>
<dbReference type="NCBIfam" id="NF046028">
    <property type="entry name" value="GluronsyltaseWelK"/>
    <property type="match status" value="1"/>
</dbReference>
<dbReference type="RefSeq" id="WP_380794796.1">
    <property type="nucleotide sequence ID" value="NZ_JBHRVU010000004.1"/>
</dbReference>
<keyword evidence="4" id="KW-0808">Transferase</keyword>
<dbReference type="InterPro" id="IPR007235">
    <property type="entry name" value="Glyco_trans_28_C"/>
</dbReference>
<comment type="caution">
    <text evidence="7">The sequence shown here is derived from an EMBL/GenBank/DDBJ whole genome shotgun (WGS) entry which is preliminary data.</text>
</comment>
<comment type="similarity">
    <text evidence="2">Belongs to the glycosyltransferase 28 family.</text>
</comment>
<evidence type="ECO:0000313" key="7">
    <source>
        <dbReference type="EMBL" id="MFC3441161.1"/>
    </source>
</evidence>
<protein>
    <submittedName>
        <fullName evidence="7">Beta-1,4-glucuronosyltransferase WelK</fullName>
    </submittedName>
</protein>
<dbReference type="InterPro" id="IPR039042">
    <property type="entry name" value="Alg13-like"/>
</dbReference>
<sequence>MRIGLVGSGGGHVRQLLDLEPLWGGKDYFFITEDTALTRDIARKHKAYFIPHVALGQARLGKPVRMAAAAFRSFWSSLRIIWRERPDVMITTGAGSCYFPILFARLRGAKIVLIDSFARFRGPSAFARIAGPLAHVRIAQSRAAGDLWPGAQVFDPFRYLDQPRPNKDALVFATVGATLPFDRLVRLVDQAKQTGLLPEQVILQTGIGSEAQIQGDIADVRETLPFEDVKQILRRAEIVICHGGTGSIITALREGCRVVVIPRSFSRGEHYDDHQWEIAQALADRGLVSMVGEDDDIGAAIADARARAPACATLDPSALIAELDGLVRNWNETGDGNVRKQ</sequence>
<accession>A0ABV7NGA8</accession>
<evidence type="ECO:0000256" key="5">
    <source>
        <dbReference type="ARBA" id="ARBA00022824"/>
    </source>
</evidence>
<gene>
    <name evidence="7" type="primary">welK</name>
    <name evidence="7" type="ORF">ACFOKF_08115</name>
</gene>
<keyword evidence="8" id="KW-1185">Reference proteome</keyword>
<evidence type="ECO:0000256" key="3">
    <source>
        <dbReference type="ARBA" id="ARBA00022676"/>
    </source>
</evidence>
<dbReference type="SUPFAM" id="SSF53756">
    <property type="entry name" value="UDP-Glycosyltransferase/glycogen phosphorylase"/>
    <property type="match status" value="1"/>
</dbReference>
<proteinExistence type="inferred from homology"/>
<evidence type="ECO:0000256" key="4">
    <source>
        <dbReference type="ARBA" id="ARBA00022679"/>
    </source>
</evidence>
<feature type="domain" description="Glycosyl transferase family 28 C-terminal" evidence="6">
    <location>
        <begin position="171"/>
        <end position="290"/>
    </location>
</feature>
<dbReference type="PANTHER" id="PTHR12867:SF6">
    <property type="entry name" value="N-ACETYLGLUCOSAMINYLDIPHOSPHODOLICHOL N-ACETYLGLUCOSAMINYLTRANSFERASE"/>
    <property type="match status" value="1"/>
</dbReference>
<keyword evidence="5" id="KW-0256">Endoplasmic reticulum</keyword>
<evidence type="ECO:0000256" key="2">
    <source>
        <dbReference type="ARBA" id="ARBA00006962"/>
    </source>
</evidence>
<dbReference type="Gene3D" id="3.40.50.2000">
    <property type="entry name" value="Glycogen Phosphorylase B"/>
    <property type="match status" value="2"/>
</dbReference>
<dbReference type="Pfam" id="PF04101">
    <property type="entry name" value="Glyco_tran_28_C"/>
    <property type="match status" value="1"/>
</dbReference>
<dbReference type="PANTHER" id="PTHR12867">
    <property type="entry name" value="GLYCOSYL TRANSFERASE-RELATED"/>
    <property type="match status" value="1"/>
</dbReference>
<keyword evidence="3" id="KW-0328">Glycosyltransferase</keyword>
<reference evidence="8" key="1">
    <citation type="journal article" date="2019" name="Int. J. Syst. Evol. Microbiol.">
        <title>The Global Catalogue of Microorganisms (GCM) 10K type strain sequencing project: providing services to taxonomists for standard genome sequencing and annotation.</title>
        <authorList>
            <consortium name="The Broad Institute Genomics Platform"/>
            <consortium name="The Broad Institute Genome Sequencing Center for Infectious Disease"/>
            <person name="Wu L."/>
            <person name="Ma J."/>
        </authorList>
    </citation>
    <scope>NUCLEOTIDE SEQUENCE [LARGE SCALE GENOMIC DNA]</scope>
    <source>
        <strain evidence="8">CCM 7491</strain>
    </source>
</reference>
<evidence type="ECO:0000313" key="8">
    <source>
        <dbReference type="Proteomes" id="UP001595681"/>
    </source>
</evidence>
<evidence type="ECO:0000256" key="1">
    <source>
        <dbReference type="ARBA" id="ARBA00004240"/>
    </source>
</evidence>
<organism evidence="7 8">
    <name type="scientific">Sphingobium rhizovicinum</name>
    <dbReference type="NCBI Taxonomy" id="432308"/>
    <lineage>
        <taxon>Bacteria</taxon>
        <taxon>Pseudomonadati</taxon>
        <taxon>Pseudomonadota</taxon>
        <taxon>Alphaproteobacteria</taxon>
        <taxon>Sphingomonadales</taxon>
        <taxon>Sphingomonadaceae</taxon>
        <taxon>Sphingobium</taxon>
    </lineage>
</organism>
<dbReference type="EMBL" id="JBHRVU010000004">
    <property type="protein sequence ID" value="MFC3441161.1"/>
    <property type="molecule type" value="Genomic_DNA"/>
</dbReference>